<dbReference type="Proteomes" id="UP000215914">
    <property type="component" value="Chromosome 3"/>
</dbReference>
<keyword evidence="4" id="KW-1185">Reference proteome</keyword>
<evidence type="ECO:0008006" key="5">
    <source>
        <dbReference type="Google" id="ProtNLM"/>
    </source>
</evidence>
<reference evidence="2" key="3">
    <citation type="submission" date="2020-06" db="EMBL/GenBank/DDBJ databases">
        <title>Helianthus annuus Genome sequencing and assembly Release 2.</title>
        <authorList>
            <person name="Gouzy J."/>
            <person name="Langlade N."/>
            <person name="Munos S."/>
        </authorList>
    </citation>
    <scope>NUCLEOTIDE SEQUENCE</scope>
    <source>
        <tissue evidence="2">Leaves</tissue>
    </source>
</reference>
<feature type="chain" id="PRO_5012490666" description="Knottin, scorpion toxin-like protein" evidence="1">
    <location>
        <begin position="22"/>
        <end position="74"/>
    </location>
</feature>
<evidence type="ECO:0000313" key="4">
    <source>
        <dbReference type="Proteomes" id="UP000215914"/>
    </source>
</evidence>
<evidence type="ECO:0000256" key="1">
    <source>
        <dbReference type="SAM" id="SignalP"/>
    </source>
</evidence>
<dbReference type="EMBL" id="MNCJ02000320">
    <property type="protein sequence ID" value="KAF5807335.1"/>
    <property type="molecule type" value="Genomic_DNA"/>
</dbReference>
<feature type="signal peptide" evidence="1">
    <location>
        <begin position="1"/>
        <end position="21"/>
    </location>
</feature>
<keyword evidence="1" id="KW-0732">Signal</keyword>
<evidence type="ECO:0000313" key="2">
    <source>
        <dbReference type="EMBL" id="KAF5807335.1"/>
    </source>
</evidence>
<proteinExistence type="predicted"/>
<dbReference type="Gramene" id="mRNA:HanXRQr2_Chr05g0232471">
    <property type="protein sequence ID" value="mRNA:HanXRQr2_Chr05g0232471"/>
    <property type="gene ID" value="HanXRQr2_Chr05g0232471"/>
</dbReference>
<dbReference type="AlphaFoldDB" id="A0A251V5Q3"/>
<dbReference type="EMBL" id="CM007892">
    <property type="protein sequence ID" value="OTG30629.1"/>
    <property type="molecule type" value="Genomic_DNA"/>
</dbReference>
<reference evidence="2 4" key="1">
    <citation type="journal article" date="2017" name="Nature">
        <title>The sunflower genome provides insights into oil metabolism, flowering and Asterid evolution.</title>
        <authorList>
            <person name="Badouin H."/>
            <person name="Gouzy J."/>
            <person name="Grassa C.J."/>
            <person name="Murat F."/>
            <person name="Staton S.E."/>
            <person name="Cottret L."/>
            <person name="Lelandais-Briere C."/>
            <person name="Owens G.L."/>
            <person name="Carrere S."/>
            <person name="Mayjonade B."/>
            <person name="Legrand L."/>
            <person name="Gill N."/>
            <person name="Kane N.C."/>
            <person name="Bowers J.E."/>
            <person name="Hubner S."/>
            <person name="Bellec A."/>
            <person name="Berard A."/>
            <person name="Berges H."/>
            <person name="Blanchet N."/>
            <person name="Boniface M.C."/>
            <person name="Brunel D."/>
            <person name="Catrice O."/>
            <person name="Chaidir N."/>
            <person name="Claudel C."/>
            <person name="Donnadieu C."/>
            <person name="Faraut T."/>
            <person name="Fievet G."/>
            <person name="Helmstetter N."/>
            <person name="King M."/>
            <person name="Knapp S.J."/>
            <person name="Lai Z."/>
            <person name="Le Paslier M.C."/>
            <person name="Lippi Y."/>
            <person name="Lorenzon L."/>
            <person name="Mandel J.R."/>
            <person name="Marage G."/>
            <person name="Marchand G."/>
            <person name="Marquand E."/>
            <person name="Bret-Mestries E."/>
            <person name="Morien E."/>
            <person name="Nambeesan S."/>
            <person name="Nguyen T."/>
            <person name="Pegot-Espagnet P."/>
            <person name="Pouilly N."/>
            <person name="Raftis F."/>
            <person name="Sallet E."/>
            <person name="Schiex T."/>
            <person name="Thomas J."/>
            <person name="Vandecasteele C."/>
            <person name="Vares D."/>
            <person name="Vear F."/>
            <person name="Vautrin S."/>
            <person name="Crespi M."/>
            <person name="Mangin B."/>
            <person name="Burke J.M."/>
            <person name="Salse J."/>
            <person name="Munos S."/>
            <person name="Vincourt P."/>
            <person name="Rieseberg L.H."/>
            <person name="Langlade N.B."/>
        </authorList>
    </citation>
    <scope>NUCLEOTIDE SEQUENCE [LARGE SCALE GENOMIC DNA]</scope>
    <source>
        <strain evidence="4">cv. SF193</strain>
        <tissue evidence="2">Leaves</tissue>
    </source>
</reference>
<organism evidence="3 4">
    <name type="scientific">Helianthus annuus</name>
    <name type="common">Common sunflower</name>
    <dbReference type="NCBI Taxonomy" id="4232"/>
    <lineage>
        <taxon>Eukaryota</taxon>
        <taxon>Viridiplantae</taxon>
        <taxon>Streptophyta</taxon>
        <taxon>Embryophyta</taxon>
        <taxon>Tracheophyta</taxon>
        <taxon>Spermatophyta</taxon>
        <taxon>Magnoliopsida</taxon>
        <taxon>eudicotyledons</taxon>
        <taxon>Gunneridae</taxon>
        <taxon>Pentapetalae</taxon>
        <taxon>asterids</taxon>
        <taxon>campanulids</taxon>
        <taxon>Asterales</taxon>
        <taxon>Asteraceae</taxon>
        <taxon>Asteroideae</taxon>
        <taxon>Heliantheae alliance</taxon>
        <taxon>Heliantheae</taxon>
        <taxon>Helianthus</taxon>
    </lineage>
</organism>
<protein>
    <recommendedName>
        <fullName evidence="5">Knottin, scorpion toxin-like protein</fullName>
    </recommendedName>
</protein>
<dbReference type="InParanoid" id="A0A251V5Q3"/>
<reference evidence="3" key="2">
    <citation type="submission" date="2017-02" db="EMBL/GenBank/DDBJ databases">
        <title>Sunflower complete genome.</title>
        <authorList>
            <person name="Langlade N."/>
            <person name="Munos S."/>
        </authorList>
    </citation>
    <scope>NUCLEOTIDE SEQUENCE [LARGE SCALE GENOMIC DNA]</scope>
    <source>
        <tissue evidence="3">Leaves</tissue>
    </source>
</reference>
<sequence length="74" mass="8233">MTRSFIVTIFLLAIMRAGVMSQLCEKDYTMPACKPDLCIELCESLYKPRVGGACTGADICHCFFTCQPPLIDHN</sequence>
<accession>A0A251V5Q3</accession>
<name>A0A251V5Q3_HELAN</name>
<gene>
    <name evidence="3" type="ORF">HannXRQ_Chr03g0066611</name>
    <name evidence="2" type="ORF">HanXRQr2_Chr05g0232471</name>
</gene>
<evidence type="ECO:0000313" key="3">
    <source>
        <dbReference type="EMBL" id="OTG30629.1"/>
    </source>
</evidence>